<dbReference type="InterPro" id="IPR050185">
    <property type="entry name" value="Ub_carboxyl-term_hydrolase"/>
</dbReference>
<dbReference type="PANTHER" id="PTHR21646:SF74">
    <property type="entry name" value="UBIQUITIN CARBOXYL-TERMINAL HYDROLASE 19"/>
    <property type="match status" value="1"/>
</dbReference>
<dbReference type="Pfam" id="PF01753">
    <property type="entry name" value="zf-MYND"/>
    <property type="match status" value="1"/>
</dbReference>
<reference evidence="9 10" key="2">
    <citation type="journal article" date="2019" name="G3 (Bethesda)">
        <title>Hybrid Assembly of the Genome of the Entomopathogenic Nematode Steinernema carpocapsae Identifies the X-Chromosome.</title>
        <authorList>
            <person name="Serra L."/>
            <person name="Macchietto M."/>
            <person name="Macias-Munoz A."/>
            <person name="McGill C.J."/>
            <person name="Rodriguez I.M."/>
            <person name="Rodriguez B."/>
            <person name="Murad R."/>
            <person name="Mortazavi A."/>
        </authorList>
    </citation>
    <scope>NUCLEOTIDE SEQUENCE [LARGE SCALE GENOMIC DNA]</scope>
    <source>
        <strain evidence="9 10">ALL</strain>
    </source>
</reference>
<evidence type="ECO:0000256" key="2">
    <source>
        <dbReference type="ARBA" id="ARBA00012759"/>
    </source>
</evidence>
<dbReference type="EMBL" id="CM016762">
    <property type="protein sequence ID" value="TMS40167.1"/>
    <property type="molecule type" value="Genomic_DNA"/>
</dbReference>
<feature type="domain" description="USP" evidence="7">
    <location>
        <begin position="1"/>
        <end position="612"/>
    </location>
</feature>
<dbReference type="InterPro" id="IPR038765">
    <property type="entry name" value="Papain-like_cys_pep_sf"/>
</dbReference>
<dbReference type="PROSITE" id="PS01360">
    <property type="entry name" value="ZF_MYND_1"/>
    <property type="match status" value="1"/>
</dbReference>
<dbReference type="Proteomes" id="UP000298663">
    <property type="component" value="Chromosome X"/>
</dbReference>
<dbReference type="Pfam" id="PF00443">
    <property type="entry name" value="UCH"/>
    <property type="match status" value="1"/>
</dbReference>
<dbReference type="InterPro" id="IPR028889">
    <property type="entry name" value="USP"/>
</dbReference>
<dbReference type="InterPro" id="IPR018200">
    <property type="entry name" value="USP_CS"/>
</dbReference>
<feature type="domain" description="MYND-type" evidence="8">
    <location>
        <begin position="234"/>
        <end position="272"/>
    </location>
</feature>
<name>A0A4U8V9T2_STECR</name>
<dbReference type="GO" id="GO:0016579">
    <property type="term" value="P:protein deubiquitination"/>
    <property type="evidence" value="ECO:0007669"/>
    <property type="project" value="InterPro"/>
</dbReference>
<dbReference type="STRING" id="34508.A0A4U8V9T2"/>
<evidence type="ECO:0000313" key="10">
    <source>
        <dbReference type="Proteomes" id="UP000298663"/>
    </source>
</evidence>
<dbReference type="SUPFAM" id="SSF144232">
    <property type="entry name" value="HIT/MYND zinc finger-like"/>
    <property type="match status" value="1"/>
</dbReference>
<dbReference type="InterPro" id="IPR001394">
    <property type="entry name" value="Peptidase_C19_UCH"/>
</dbReference>
<evidence type="ECO:0000256" key="4">
    <source>
        <dbReference type="ARBA" id="ARBA00022771"/>
    </source>
</evidence>
<gene>
    <name evidence="9" type="ORF">L596_006581</name>
</gene>
<evidence type="ECO:0000256" key="1">
    <source>
        <dbReference type="ARBA" id="ARBA00000707"/>
    </source>
</evidence>
<keyword evidence="4 6" id="KW-0863">Zinc-finger</keyword>
<evidence type="ECO:0000256" key="5">
    <source>
        <dbReference type="ARBA" id="ARBA00022833"/>
    </source>
</evidence>
<keyword evidence="3" id="KW-0479">Metal-binding</keyword>
<accession>A0A4U8V9T2</accession>
<keyword evidence="10" id="KW-1185">Reference proteome</keyword>
<protein>
    <recommendedName>
        <fullName evidence="2">ubiquitinyl hydrolase 1</fullName>
        <ecNumber evidence="2">3.4.19.12</ecNumber>
    </recommendedName>
</protein>
<proteinExistence type="predicted"/>
<keyword evidence="5" id="KW-0862">Zinc</keyword>
<dbReference type="SUPFAM" id="SSF54001">
    <property type="entry name" value="Cysteine proteinases"/>
    <property type="match status" value="1"/>
</dbReference>
<dbReference type="GO" id="GO:0004843">
    <property type="term" value="F:cysteine-type deubiquitinase activity"/>
    <property type="evidence" value="ECO:0007669"/>
    <property type="project" value="UniProtKB-EC"/>
</dbReference>
<organism evidence="9 10">
    <name type="scientific">Steinernema carpocapsae</name>
    <name type="common">Entomopathogenic nematode</name>
    <dbReference type="NCBI Taxonomy" id="34508"/>
    <lineage>
        <taxon>Eukaryota</taxon>
        <taxon>Metazoa</taxon>
        <taxon>Ecdysozoa</taxon>
        <taxon>Nematoda</taxon>
        <taxon>Chromadorea</taxon>
        <taxon>Rhabditida</taxon>
        <taxon>Tylenchina</taxon>
        <taxon>Panagrolaimomorpha</taxon>
        <taxon>Strongyloidoidea</taxon>
        <taxon>Steinernematidae</taxon>
        <taxon>Steinernema</taxon>
    </lineage>
</organism>
<sequence length="613" mass="70464">MWSGLFRSHEPKQIKSLVAEKASQFANYAQHDAQEFLSFLLDGLHEDLNRVRNKPLTGTVEANGRPDRVVAAESWTNHLRRNDSVIVDLFHGQLKSHLECPKCNHHSITFDPFMYLPLSLPKAKSTASVMFWPADATMRPRRLVVHYNADGSAGDFLHVISEKTKVSSTLLKMAEVGNGKFQKLYSSSDTMGSFLDSASLHIYELRDESSYQDEVVNLHVVQRLLYNHSVPRQCAQCDTTSRSLKTCERCYNVFYCSEKCQQEHWDIHREICSKRENSERVGIPFIVSLPRSQLSYANLMHILQFKCMHSVSVFELPHGDKNLIVAEENGDLAHVPSTSGTLQKERLTNGVHVSRKLYVPPESSKKAEHKLFLLRHIQAQDSFRGETLKNDEKLKNLAREAFISVNWYNLRCGKEHLSVETKTQIDIDSDKSDKLVESRRFNKTVCPNLNDMLALFSEPEKLKPEEAWYCNRCKSHVEATKTMELYRLPKILIIQLKRFVYSGHTYSSLFSTHRRTKDDRMVQYPIDKLDLKKYLSVAAQPNQQTAYDLTGIVCHTGTSYYGHYVSMGRLTNDQGTETRIGWRNFDDGIVTDVRSESQTETDEAYLLFYKQRG</sequence>
<evidence type="ECO:0000256" key="3">
    <source>
        <dbReference type="ARBA" id="ARBA00022723"/>
    </source>
</evidence>
<comment type="catalytic activity">
    <reaction evidence="1">
        <text>Thiol-dependent hydrolysis of ester, thioester, amide, peptide and isopeptide bonds formed by the C-terminal Gly of ubiquitin (a 76-residue protein attached to proteins as an intracellular targeting signal).</text>
        <dbReference type="EC" id="3.4.19.12"/>
    </reaction>
</comment>
<dbReference type="Gene3D" id="3.90.70.10">
    <property type="entry name" value="Cysteine proteinases"/>
    <property type="match status" value="2"/>
</dbReference>
<dbReference type="OrthoDB" id="265776at2759"/>
<dbReference type="InterPro" id="IPR002893">
    <property type="entry name" value="Znf_MYND"/>
</dbReference>
<evidence type="ECO:0000259" key="7">
    <source>
        <dbReference type="PROSITE" id="PS50235"/>
    </source>
</evidence>
<dbReference type="EC" id="3.4.19.12" evidence="2"/>
<dbReference type="PROSITE" id="PS50865">
    <property type="entry name" value="ZF_MYND_2"/>
    <property type="match status" value="1"/>
</dbReference>
<dbReference type="GO" id="GO:0008270">
    <property type="term" value="F:zinc ion binding"/>
    <property type="evidence" value="ECO:0007669"/>
    <property type="project" value="UniProtKB-KW"/>
</dbReference>
<reference evidence="9 10" key="1">
    <citation type="journal article" date="2015" name="Genome Biol.">
        <title>Comparative genomics of Steinernema reveals deeply conserved gene regulatory networks.</title>
        <authorList>
            <person name="Dillman A.R."/>
            <person name="Macchietto M."/>
            <person name="Porter C.F."/>
            <person name="Rogers A."/>
            <person name="Williams B."/>
            <person name="Antoshechkin I."/>
            <person name="Lee M.M."/>
            <person name="Goodwin Z."/>
            <person name="Lu X."/>
            <person name="Lewis E.E."/>
            <person name="Goodrich-Blair H."/>
            <person name="Stock S.P."/>
            <person name="Adams B.J."/>
            <person name="Sternberg P.W."/>
            <person name="Mortazavi A."/>
        </authorList>
    </citation>
    <scope>NUCLEOTIDE SEQUENCE [LARGE SCALE GENOMIC DNA]</scope>
    <source>
        <strain evidence="9 10">ALL</strain>
    </source>
</reference>
<dbReference type="Gene3D" id="6.10.140.2220">
    <property type="match status" value="1"/>
</dbReference>
<dbReference type="PANTHER" id="PTHR21646">
    <property type="entry name" value="UBIQUITIN CARBOXYL-TERMINAL HYDROLASE"/>
    <property type="match status" value="1"/>
</dbReference>
<evidence type="ECO:0000256" key="6">
    <source>
        <dbReference type="PROSITE-ProRule" id="PRU00134"/>
    </source>
</evidence>
<evidence type="ECO:0000313" key="9">
    <source>
        <dbReference type="EMBL" id="TMS40167.1"/>
    </source>
</evidence>
<dbReference type="AlphaFoldDB" id="A0A4U8V9T2"/>
<dbReference type="PROSITE" id="PS50235">
    <property type="entry name" value="USP_3"/>
    <property type="match status" value="1"/>
</dbReference>
<evidence type="ECO:0000259" key="8">
    <source>
        <dbReference type="PROSITE" id="PS50865"/>
    </source>
</evidence>
<dbReference type="PROSITE" id="PS00973">
    <property type="entry name" value="USP_2"/>
    <property type="match status" value="1"/>
</dbReference>